<dbReference type="VEuPathDB" id="FungiDB:FPRO_06658"/>
<keyword evidence="2" id="KW-1185">Reference proteome</keyword>
<dbReference type="Proteomes" id="UP000183971">
    <property type="component" value="Unassembled WGS sequence"/>
</dbReference>
<accession>A0A1L7VBS1</accession>
<protein>
    <submittedName>
        <fullName evidence="1">Uncharacterized protein</fullName>
    </submittedName>
</protein>
<evidence type="ECO:0000313" key="1">
    <source>
        <dbReference type="EMBL" id="CZR38151.1"/>
    </source>
</evidence>
<dbReference type="GeneID" id="42051537"/>
<evidence type="ECO:0000313" key="2">
    <source>
        <dbReference type="Proteomes" id="UP000183971"/>
    </source>
</evidence>
<name>A0A1L7VBS1_FUSPR</name>
<sequence length="190" mass="21632">MNHDQGRGFMYRIIRQVVHVKISGMGVVTRQFDHIASNLAILVYSQVATDSHWQSFPPTPANHLYPIRHVFSRLAKESLMPTKFISKVRGWLDKIYQIYRKVPVLCRSGRMLLLEWDAEQKVSPAGLPDCSTTTHARPSPDSATLWKYTKWPENSSKMKLVDSGHGSFDSCLHRATRLYPASAANTELCF</sequence>
<dbReference type="RefSeq" id="XP_031078744.1">
    <property type="nucleotide sequence ID" value="XM_031228404.1"/>
</dbReference>
<dbReference type="EMBL" id="FJOF01000003">
    <property type="protein sequence ID" value="CZR38151.1"/>
    <property type="molecule type" value="Genomic_DNA"/>
</dbReference>
<gene>
    <name evidence="1" type="ORF">FPRO_06658</name>
</gene>
<reference evidence="2" key="1">
    <citation type="journal article" date="2016" name="Genome Biol. Evol.">
        <title>Comparative 'omics' of the Fusarium fujikuroi species complex highlights differences in genetic potential and metabolite synthesis.</title>
        <authorList>
            <person name="Niehaus E.-M."/>
            <person name="Muensterkoetter M."/>
            <person name="Proctor R.H."/>
            <person name="Brown D.W."/>
            <person name="Sharon A."/>
            <person name="Idan Y."/>
            <person name="Oren-Young L."/>
            <person name="Sieber C.M."/>
            <person name="Novak O."/>
            <person name="Pencik A."/>
            <person name="Tarkowska D."/>
            <person name="Hromadova K."/>
            <person name="Freeman S."/>
            <person name="Maymon M."/>
            <person name="Elazar M."/>
            <person name="Youssef S.A."/>
            <person name="El-Shabrawy E.S.M."/>
            <person name="Shalaby A.B.A."/>
            <person name="Houterman P."/>
            <person name="Brock N.L."/>
            <person name="Burkhardt I."/>
            <person name="Tsavkelova E.A."/>
            <person name="Dickschat J.S."/>
            <person name="Galuszka P."/>
            <person name="Gueldener U."/>
            <person name="Tudzynski B."/>
        </authorList>
    </citation>
    <scope>NUCLEOTIDE SEQUENCE [LARGE SCALE GENOMIC DNA]</scope>
    <source>
        <strain evidence="2">ET1</strain>
    </source>
</reference>
<dbReference type="AlphaFoldDB" id="A0A1L7VBS1"/>
<organism evidence="1 2">
    <name type="scientific">Fusarium proliferatum (strain ET1)</name>
    <name type="common">Orchid endophyte fungus</name>
    <dbReference type="NCBI Taxonomy" id="1227346"/>
    <lineage>
        <taxon>Eukaryota</taxon>
        <taxon>Fungi</taxon>
        <taxon>Dikarya</taxon>
        <taxon>Ascomycota</taxon>
        <taxon>Pezizomycotina</taxon>
        <taxon>Sordariomycetes</taxon>
        <taxon>Hypocreomycetidae</taxon>
        <taxon>Hypocreales</taxon>
        <taxon>Nectriaceae</taxon>
        <taxon>Fusarium</taxon>
        <taxon>Fusarium fujikuroi species complex</taxon>
    </lineage>
</organism>
<comment type="caution">
    <text evidence="1">The sequence shown here is derived from an EMBL/GenBank/DDBJ whole genome shotgun (WGS) entry which is preliminary data.</text>
</comment>
<proteinExistence type="predicted"/>